<keyword evidence="3" id="KW-1185">Reference proteome</keyword>
<protein>
    <recommendedName>
        <fullName evidence="4">FLYWCH-type domain-containing protein</fullName>
    </recommendedName>
</protein>
<reference evidence="2 3" key="1">
    <citation type="submission" date="2019-07" db="EMBL/GenBank/DDBJ databases">
        <authorList>
            <person name="Jastrzebski P J."/>
            <person name="Paukszto L."/>
            <person name="Jastrzebski P J."/>
        </authorList>
    </citation>
    <scope>NUCLEOTIDE SEQUENCE [LARGE SCALE GENOMIC DNA]</scope>
    <source>
        <strain evidence="2 3">WMS-il1</strain>
    </source>
</reference>
<dbReference type="Proteomes" id="UP000321570">
    <property type="component" value="Unassembled WGS sequence"/>
</dbReference>
<evidence type="ECO:0008006" key="4">
    <source>
        <dbReference type="Google" id="ProtNLM"/>
    </source>
</evidence>
<sequence length="228" mass="26481">MSNVTYSSLIFILAQALMRGENFCVDDFSFILNIYEQLKNCKFVLKSCDGGHYTYRCLNCEDFFVVKYQENIVKQLIFFLEPVMLTISNLDNRSSEEQMTSNEIFHQHIPDQGSREDFNQNISNFLESYEGTLGTSSISVKNKYILVMKCIQFEDCNANAVVLLDEAEYKVLHCNLEHTHPDETFERLRDAFKSLEIAAQTGKKVKTKEEQLVYFNWINLILNDLDPS</sequence>
<evidence type="ECO:0000313" key="3">
    <source>
        <dbReference type="Proteomes" id="UP000321570"/>
    </source>
</evidence>
<dbReference type="EMBL" id="CABIJS010000244">
    <property type="protein sequence ID" value="VUZ47499.1"/>
    <property type="molecule type" value="Genomic_DNA"/>
</dbReference>
<gene>
    <name evidence="2" type="ORF">WMSIL1_LOCUS7065</name>
</gene>
<keyword evidence="1" id="KW-0732">Signal</keyword>
<name>A0A564YKM3_HYMDI</name>
<accession>A0A564YKM3</accession>
<evidence type="ECO:0000256" key="1">
    <source>
        <dbReference type="SAM" id="SignalP"/>
    </source>
</evidence>
<proteinExistence type="predicted"/>
<feature type="chain" id="PRO_5022051983" description="FLYWCH-type domain-containing protein" evidence="1">
    <location>
        <begin position="21"/>
        <end position="228"/>
    </location>
</feature>
<feature type="signal peptide" evidence="1">
    <location>
        <begin position="1"/>
        <end position="20"/>
    </location>
</feature>
<dbReference type="AlphaFoldDB" id="A0A564YKM3"/>
<organism evidence="2 3">
    <name type="scientific">Hymenolepis diminuta</name>
    <name type="common">Rat tapeworm</name>
    <dbReference type="NCBI Taxonomy" id="6216"/>
    <lineage>
        <taxon>Eukaryota</taxon>
        <taxon>Metazoa</taxon>
        <taxon>Spiralia</taxon>
        <taxon>Lophotrochozoa</taxon>
        <taxon>Platyhelminthes</taxon>
        <taxon>Cestoda</taxon>
        <taxon>Eucestoda</taxon>
        <taxon>Cyclophyllidea</taxon>
        <taxon>Hymenolepididae</taxon>
        <taxon>Hymenolepis</taxon>
    </lineage>
</organism>
<evidence type="ECO:0000313" key="2">
    <source>
        <dbReference type="EMBL" id="VUZ47499.1"/>
    </source>
</evidence>